<reference evidence="3" key="1">
    <citation type="submission" date="2016-12" db="EMBL/GenBank/DDBJ databases">
        <authorList>
            <person name="Varghese N."/>
            <person name="Submissions S."/>
        </authorList>
    </citation>
    <scope>NUCLEOTIDE SEQUENCE [LARGE SCALE GENOMIC DNA]</scope>
    <source>
        <strain evidence="3">DSM 11032</strain>
    </source>
</reference>
<dbReference type="NCBIfam" id="TIGR02612">
    <property type="entry name" value="mob_myst_A"/>
    <property type="match status" value="1"/>
</dbReference>
<proteinExistence type="predicted"/>
<dbReference type="RefSeq" id="WP_072673918.1">
    <property type="nucleotide sequence ID" value="NZ_FRDF01000006.1"/>
</dbReference>
<keyword evidence="3" id="KW-1185">Reference proteome</keyword>
<feature type="domain" description="HTH cro/C1-type" evidence="1">
    <location>
        <begin position="32"/>
        <end position="88"/>
    </location>
</feature>
<name>A0A1M7S9H2_9SPHN</name>
<dbReference type="OrthoDB" id="9785949at2"/>
<dbReference type="SMART" id="SM00530">
    <property type="entry name" value="HTH_XRE"/>
    <property type="match status" value="1"/>
</dbReference>
<dbReference type="InterPro" id="IPR013435">
    <property type="entry name" value="Mobile_mystery_prot_A"/>
</dbReference>
<evidence type="ECO:0000313" key="3">
    <source>
        <dbReference type="Proteomes" id="UP000184391"/>
    </source>
</evidence>
<dbReference type="STRING" id="198312.SAMN02745193_01296"/>
<dbReference type="PROSITE" id="PS50943">
    <property type="entry name" value="HTH_CROC1"/>
    <property type="match status" value="1"/>
</dbReference>
<dbReference type="Proteomes" id="UP000184391">
    <property type="component" value="Unassembled WGS sequence"/>
</dbReference>
<dbReference type="GO" id="GO:0003677">
    <property type="term" value="F:DNA binding"/>
    <property type="evidence" value="ECO:0007669"/>
    <property type="project" value="InterPro"/>
</dbReference>
<gene>
    <name evidence="2" type="ORF">SAMN02745193_01296</name>
</gene>
<dbReference type="CDD" id="cd00093">
    <property type="entry name" value="HTH_XRE"/>
    <property type="match status" value="1"/>
</dbReference>
<organism evidence="2 3">
    <name type="scientific">Erythrobacter sanguineus</name>
    <dbReference type="NCBI Taxonomy" id="198312"/>
    <lineage>
        <taxon>Bacteria</taxon>
        <taxon>Pseudomonadati</taxon>
        <taxon>Pseudomonadota</taxon>
        <taxon>Alphaproteobacteria</taxon>
        <taxon>Sphingomonadales</taxon>
        <taxon>Erythrobacteraceae</taxon>
        <taxon>Erythrobacter/Porphyrobacter group</taxon>
        <taxon>Erythrobacter</taxon>
    </lineage>
</organism>
<dbReference type="InterPro" id="IPR010982">
    <property type="entry name" value="Lambda_DNA-bd_dom_sf"/>
</dbReference>
<dbReference type="EMBL" id="FRDF01000006">
    <property type="protein sequence ID" value="SHN55247.1"/>
    <property type="molecule type" value="Genomic_DNA"/>
</dbReference>
<dbReference type="SUPFAM" id="SSF47413">
    <property type="entry name" value="lambda repressor-like DNA-binding domains"/>
    <property type="match status" value="1"/>
</dbReference>
<sequence>MDAKALARKNLENRLASLRERPELARPPRGWIRALRDAYGMTTRQLAARMGKSQSVIVEMEKGEARDSLTLATLRQAAEALDCTLVYALVPNAPIEEQVHKRARQLATQRLSRTSHSMALENQGLDAEAQSQERDRLVDDLLRGPAARLWDDNV</sequence>
<dbReference type="Gene3D" id="1.10.260.40">
    <property type="entry name" value="lambda repressor-like DNA-binding domains"/>
    <property type="match status" value="1"/>
</dbReference>
<dbReference type="AlphaFoldDB" id="A0A1M7S9H2"/>
<protein>
    <submittedName>
        <fullName evidence="2">Mobile mystery protein A</fullName>
    </submittedName>
</protein>
<evidence type="ECO:0000259" key="1">
    <source>
        <dbReference type="PROSITE" id="PS50943"/>
    </source>
</evidence>
<evidence type="ECO:0000313" key="2">
    <source>
        <dbReference type="EMBL" id="SHN55247.1"/>
    </source>
</evidence>
<dbReference type="InterPro" id="IPR001387">
    <property type="entry name" value="Cro/C1-type_HTH"/>
</dbReference>
<accession>A0A1M7S9H2</accession>
<dbReference type="Pfam" id="PF01381">
    <property type="entry name" value="HTH_3"/>
    <property type="match status" value="1"/>
</dbReference>